<dbReference type="CDD" id="cd16894">
    <property type="entry name" value="MltD-like"/>
    <property type="match status" value="1"/>
</dbReference>
<dbReference type="Gene3D" id="1.10.530.10">
    <property type="match status" value="1"/>
</dbReference>
<reference evidence="3 4" key="2">
    <citation type="submission" date="2019-05" db="EMBL/GenBank/DDBJ databases">
        <authorList>
            <person name="Suflita J.M."/>
            <person name="Marks C.R."/>
        </authorList>
    </citation>
    <scope>NUCLEOTIDE SEQUENCE [LARGE SCALE GENOMIC DNA]</scope>
    <source>
        <strain evidence="3 4">ALDC</strain>
    </source>
</reference>
<evidence type="ECO:0000259" key="2">
    <source>
        <dbReference type="Pfam" id="PF01464"/>
    </source>
</evidence>
<dbReference type="EMBL" id="CP040098">
    <property type="protein sequence ID" value="QCQ22354.1"/>
    <property type="molecule type" value="Genomic_DNA"/>
</dbReference>
<dbReference type="OrthoDB" id="9815002at2"/>
<feature type="domain" description="Transglycosylase SLT" evidence="2">
    <location>
        <begin position="170"/>
        <end position="275"/>
    </location>
</feature>
<dbReference type="Pfam" id="PF01464">
    <property type="entry name" value="SLT"/>
    <property type="match status" value="1"/>
</dbReference>
<evidence type="ECO:0000256" key="1">
    <source>
        <dbReference type="ARBA" id="ARBA00007734"/>
    </source>
</evidence>
<reference evidence="3 4" key="1">
    <citation type="submission" date="2019-05" db="EMBL/GenBank/DDBJ databases">
        <title>The Complete Genome Sequence of the n-alkane-degrading Desulfoglaeba alkanexedens ALDC reveals multiple alkylsuccinate synthase gene clusters.</title>
        <authorList>
            <person name="Callaghan A.V."/>
            <person name="Davidova I.A."/>
            <person name="Duncan K.E."/>
            <person name="Morris B."/>
            <person name="McInerney M.J."/>
        </authorList>
    </citation>
    <scope>NUCLEOTIDE SEQUENCE [LARGE SCALE GENOMIC DNA]</scope>
    <source>
        <strain evidence="3 4">ALDC</strain>
    </source>
</reference>
<dbReference type="KEGG" id="dax:FDQ92_09395"/>
<organism evidence="3 4">
    <name type="scientific">Desulfoglaeba alkanexedens ALDC</name>
    <dbReference type="NCBI Taxonomy" id="980445"/>
    <lineage>
        <taxon>Bacteria</taxon>
        <taxon>Pseudomonadati</taxon>
        <taxon>Thermodesulfobacteriota</taxon>
        <taxon>Syntrophobacteria</taxon>
        <taxon>Syntrophobacterales</taxon>
        <taxon>Syntrophobacteraceae</taxon>
        <taxon>Desulfoglaeba</taxon>
    </lineage>
</organism>
<accession>A0A4P8L3K6</accession>
<dbReference type="AlphaFoldDB" id="A0A4P8L3K6"/>
<comment type="similarity">
    <text evidence="1">Belongs to the transglycosylase Slt family.</text>
</comment>
<dbReference type="SUPFAM" id="SSF53955">
    <property type="entry name" value="Lysozyme-like"/>
    <property type="match status" value="1"/>
</dbReference>
<dbReference type="InterPro" id="IPR008258">
    <property type="entry name" value="Transglycosylase_SLT_dom_1"/>
</dbReference>
<gene>
    <name evidence="3" type="ORF">FDQ92_09395</name>
</gene>
<dbReference type="PANTHER" id="PTHR37423:SF2">
    <property type="entry name" value="MEMBRANE-BOUND LYTIC MUREIN TRANSGLYCOSYLASE C"/>
    <property type="match status" value="1"/>
</dbReference>
<dbReference type="InterPro" id="IPR023346">
    <property type="entry name" value="Lysozyme-like_dom_sf"/>
</dbReference>
<sequence length="386" mass="43213">MDATCPRRASRCAAGTFRSGRDGNRRGRWLMTAALRSWVQRQLRRAALTANQRKILISLAFSALLGGLVSPPPVLAEDLLVARTVPIVSKEYFARPSHGDTLILASLPSTEPPPSVSKYRVTTDTSLVDAPWRPEIQRYVSIYKNRGRKGFQESLERCWAYLPIMAEILQRSGLPTELVYVPLVESSFRKKAESQKGAAGFWQLMPTTAQAMGLRVDGWVDERLDPIMATEAAARYLKLLYDRFGSWPLALAAYNAGSGTVRKAIRRHRTDDFWELSARGGLPPQTRAFVPKIFAAVLLGANLEGNGFSRPRYLPIFDHTTILVRKPLSLVQVAGWIEGSVSDLRALNPSLKRDRLPPKKGYRLRLPTWAVTKFLSAYESHLKERG</sequence>
<protein>
    <recommendedName>
        <fullName evidence="2">Transglycosylase SLT domain-containing protein</fullName>
    </recommendedName>
</protein>
<proteinExistence type="inferred from homology"/>
<evidence type="ECO:0000313" key="4">
    <source>
        <dbReference type="Proteomes" id="UP000298602"/>
    </source>
</evidence>
<keyword evidence="4" id="KW-1185">Reference proteome</keyword>
<dbReference type="PANTHER" id="PTHR37423">
    <property type="entry name" value="SOLUBLE LYTIC MUREIN TRANSGLYCOSYLASE-RELATED"/>
    <property type="match status" value="1"/>
</dbReference>
<dbReference type="Proteomes" id="UP000298602">
    <property type="component" value="Chromosome"/>
</dbReference>
<evidence type="ECO:0000313" key="3">
    <source>
        <dbReference type="EMBL" id="QCQ22354.1"/>
    </source>
</evidence>
<name>A0A4P8L3K6_9BACT</name>